<evidence type="ECO:0000256" key="1">
    <source>
        <dbReference type="SAM" id="MobiDB-lite"/>
    </source>
</evidence>
<sequence>MQRCSSRTRRGNWRALSPTRSTSLNPVSSRRKAPPSIQPSAGTRPDKGTIARFFFPGAIVYQLSFAGLSLSIGTLLEVLAVFRTDTRLLSVESSDIVLMHGGQSVAVTRYNGTLTVRRPGAVQDLFLSMIDEIDGAYFRPNGVVQAAWQIRRSHWKLLYDAFDLTSHPRLIFSSEQIDAAADGRGHLGLHELLQSECERRFGFRYAGPEYGRTRQLNGRHEVHVAYALAEGWPVPEAVLAEYRELPDRFTTDVTWGRALIDVPELRGAMSPDKARVLVSVMSREKGGIHSGNAALLAMVMRLAPNKPTYAEVDDLLFRHGLVEAYSLPERYATPQPLGTPVSKFAEVYRTNMADKRRDTEMARLRKEREAGRMSQRTFDLQMQIAQLEHGRETFAFGNEISGAIDCGDVRYLLDIMDCPDERNRVSKQTVREVFGAKLLGVRAAARRRAIFALAGFDEAGQAEWEAAGSQQARERVVEAHQAARAAAGIHPTVYARARVAHHA</sequence>
<feature type="region of interest" description="Disordered" evidence="1">
    <location>
        <begin position="1"/>
        <end position="44"/>
    </location>
</feature>
<keyword evidence="2" id="KW-1133">Transmembrane helix</keyword>
<accession>A0A4Y8MHH4</accession>
<organism evidence="3 4">
    <name type="scientific">Paraburkholderia dipogonis</name>
    <dbReference type="NCBI Taxonomy" id="1211383"/>
    <lineage>
        <taxon>Bacteria</taxon>
        <taxon>Pseudomonadati</taxon>
        <taxon>Pseudomonadota</taxon>
        <taxon>Betaproteobacteria</taxon>
        <taxon>Burkholderiales</taxon>
        <taxon>Burkholderiaceae</taxon>
        <taxon>Paraburkholderia</taxon>
    </lineage>
</organism>
<evidence type="ECO:0000313" key="4">
    <source>
        <dbReference type="Proteomes" id="UP000297385"/>
    </source>
</evidence>
<feature type="compositionally biased region" description="Polar residues" evidence="1">
    <location>
        <begin position="18"/>
        <end position="28"/>
    </location>
</feature>
<protein>
    <submittedName>
        <fullName evidence="3">Uncharacterized protein</fullName>
    </submittedName>
</protein>
<keyword evidence="2" id="KW-0812">Transmembrane</keyword>
<dbReference type="Proteomes" id="UP000297385">
    <property type="component" value="Unassembled WGS sequence"/>
</dbReference>
<dbReference type="RefSeq" id="WP_134466844.1">
    <property type="nucleotide sequence ID" value="NZ_SNVI01000008.1"/>
</dbReference>
<proteinExistence type="predicted"/>
<comment type="caution">
    <text evidence="3">The sequence shown here is derived from an EMBL/GenBank/DDBJ whole genome shotgun (WGS) entry which is preliminary data.</text>
</comment>
<name>A0A4Y8MHH4_9BURK</name>
<evidence type="ECO:0000256" key="2">
    <source>
        <dbReference type="SAM" id="Phobius"/>
    </source>
</evidence>
<feature type="transmembrane region" description="Helical" evidence="2">
    <location>
        <begin position="53"/>
        <end position="82"/>
    </location>
</feature>
<evidence type="ECO:0000313" key="3">
    <source>
        <dbReference type="EMBL" id="TFE36930.1"/>
    </source>
</evidence>
<feature type="compositionally biased region" description="Basic residues" evidence="1">
    <location>
        <begin position="1"/>
        <end position="12"/>
    </location>
</feature>
<gene>
    <name evidence="3" type="ORF">E2553_45725</name>
</gene>
<keyword evidence="2" id="KW-0472">Membrane</keyword>
<reference evidence="3 4" key="1">
    <citation type="submission" date="2019-03" db="EMBL/GenBank/DDBJ databases">
        <title>Complete Genome Sequence of Paraburkholderia dipogonis ICMP 19430T, a Nitrogen-fixing Symbiont of the South African Invasive Legume Dipogon lignosus in New Zealand.</title>
        <authorList>
            <person name="De Meyer S.E."/>
        </authorList>
    </citation>
    <scope>NUCLEOTIDE SEQUENCE [LARGE SCALE GENOMIC DNA]</scope>
    <source>
        <strain evidence="3 4">ICMP 19430</strain>
    </source>
</reference>
<dbReference type="EMBL" id="SNVI01000008">
    <property type="protein sequence ID" value="TFE36930.1"/>
    <property type="molecule type" value="Genomic_DNA"/>
</dbReference>
<dbReference type="AlphaFoldDB" id="A0A4Y8MHH4"/>